<dbReference type="OMA" id="AFNDRLW"/>
<dbReference type="GO" id="GO:0061630">
    <property type="term" value="F:ubiquitin protein ligase activity"/>
    <property type="evidence" value="ECO:0007669"/>
    <property type="project" value="TreeGrafter"/>
</dbReference>
<dbReference type="OrthoDB" id="8062037at2759"/>
<evidence type="ECO:0000256" key="3">
    <source>
        <dbReference type="ARBA" id="ARBA00022833"/>
    </source>
</evidence>
<dbReference type="InterPro" id="IPR001841">
    <property type="entry name" value="Znf_RING"/>
</dbReference>
<dbReference type="EMBL" id="CM002289">
    <property type="protein sequence ID" value="ESW30511.1"/>
    <property type="molecule type" value="Genomic_DNA"/>
</dbReference>
<evidence type="ECO:0000313" key="6">
    <source>
        <dbReference type="EMBL" id="ESW30511.1"/>
    </source>
</evidence>
<dbReference type="Gene3D" id="3.30.40.10">
    <property type="entry name" value="Zinc/RING finger domain, C3HC4 (zinc finger)"/>
    <property type="match status" value="1"/>
</dbReference>
<dbReference type="FunFam" id="3.30.40.10:FF:000497">
    <property type="entry name" value="RING-H2 finger protein ATL73"/>
    <property type="match status" value="1"/>
</dbReference>
<sequence length="227" mass="25887">MLLGSLLYDQNIVPFHLMVHAPSLSFSTKPNPNFGISDQNLTPLFNSSFKTKLSPLLPHLNTLLLSLTNMGFPVGYTELLLPKVLVQLLSLLGLIRKLLTLLLCYMGFHDFFQPDIAWPEILPELQSMSAVLIREILPVVKFSEMAAAEAAESCAVCLYEFEGEDEIRRLTNCRHIFHRGCLDRWMGYDQRTCPLCRTPFIPHHMQAAFNDRLWAASGIPQFHYHDE</sequence>
<dbReference type="PANTHER" id="PTHR45969">
    <property type="entry name" value="RING ZINC FINGER PROTEIN-RELATED"/>
    <property type="match status" value="1"/>
</dbReference>
<dbReference type="Gramene" id="ESW30511">
    <property type="protein sequence ID" value="ESW30511"/>
    <property type="gene ID" value="PHAVU_002G158800g"/>
</dbReference>
<keyword evidence="1" id="KW-0479">Metal-binding</keyword>
<dbReference type="GO" id="GO:0016567">
    <property type="term" value="P:protein ubiquitination"/>
    <property type="evidence" value="ECO:0007669"/>
    <property type="project" value="TreeGrafter"/>
</dbReference>
<organism evidence="6 7">
    <name type="scientific">Phaseolus vulgaris</name>
    <name type="common">Kidney bean</name>
    <name type="synonym">French bean</name>
    <dbReference type="NCBI Taxonomy" id="3885"/>
    <lineage>
        <taxon>Eukaryota</taxon>
        <taxon>Viridiplantae</taxon>
        <taxon>Streptophyta</taxon>
        <taxon>Embryophyta</taxon>
        <taxon>Tracheophyta</taxon>
        <taxon>Spermatophyta</taxon>
        <taxon>Magnoliopsida</taxon>
        <taxon>eudicotyledons</taxon>
        <taxon>Gunneridae</taxon>
        <taxon>Pentapetalae</taxon>
        <taxon>rosids</taxon>
        <taxon>fabids</taxon>
        <taxon>Fabales</taxon>
        <taxon>Fabaceae</taxon>
        <taxon>Papilionoideae</taxon>
        <taxon>50 kb inversion clade</taxon>
        <taxon>NPAAA clade</taxon>
        <taxon>indigoferoid/millettioid clade</taxon>
        <taxon>Phaseoleae</taxon>
        <taxon>Phaseolus</taxon>
    </lineage>
</organism>
<dbReference type="SUPFAM" id="SSF57850">
    <property type="entry name" value="RING/U-box"/>
    <property type="match status" value="1"/>
</dbReference>
<evidence type="ECO:0000256" key="1">
    <source>
        <dbReference type="ARBA" id="ARBA00022723"/>
    </source>
</evidence>
<dbReference type="Pfam" id="PF13639">
    <property type="entry name" value="zf-RING_2"/>
    <property type="match status" value="1"/>
</dbReference>
<keyword evidence="2 4" id="KW-0863">Zinc-finger</keyword>
<dbReference type="PANTHER" id="PTHR45969:SF33">
    <property type="entry name" value="RING ZINC FINGER PROTEIN-RELATED"/>
    <property type="match status" value="1"/>
</dbReference>
<dbReference type="InterPro" id="IPR013083">
    <property type="entry name" value="Znf_RING/FYVE/PHD"/>
</dbReference>
<protein>
    <recommendedName>
        <fullName evidence="5">RING-type domain-containing protein</fullName>
    </recommendedName>
</protein>
<dbReference type="eggNOG" id="KOG0800">
    <property type="taxonomic scope" value="Eukaryota"/>
</dbReference>
<keyword evidence="7" id="KW-1185">Reference proteome</keyword>
<evidence type="ECO:0000259" key="5">
    <source>
        <dbReference type="PROSITE" id="PS50089"/>
    </source>
</evidence>
<dbReference type="SMART" id="SM00184">
    <property type="entry name" value="RING"/>
    <property type="match status" value="1"/>
</dbReference>
<feature type="domain" description="RING-type" evidence="5">
    <location>
        <begin position="154"/>
        <end position="197"/>
    </location>
</feature>
<dbReference type="AlphaFoldDB" id="V7CNL4"/>
<accession>V7CNL4</accession>
<dbReference type="GO" id="GO:0008270">
    <property type="term" value="F:zinc ion binding"/>
    <property type="evidence" value="ECO:0007669"/>
    <property type="project" value="UniProtKB-KW"/>
</dbReference>
<reference evidence="7" key="1">
    <citation type="journal article" date="2014" name="Nat. Genet.">
        <title>A reference genome for common bean and genome-wide analysis of dual domestications.</title>
        <authorList>
            <person name="Schmutz J."/>
            <person name="McClean P.E."/>
            <person name="Mamidi S."/>
            <person name="Wu G.A."/>
            <person name="Cannon S.B."/>
            <person name="Grimwood J."/>
            <person name="Jenkins J."/>
            <person name="Shu S."/>
            <person name="Song Q."/>
            <person name="Chavarro C."/>
            <person name="Torres-Torres M."/>
            <person name="Geffroy V."/>
            <person name="Moghaddam S.M."/>
            <person name="Gao D."/>
            <person name="Abernathy B."/>
            <person name="Barry K."/>
            <person name="Blair M."/>
            <person name="Brick M.A."/>
            <person name="Chovatia M."/>
            <person name="Gepts P."/>
            <person name="Goodstein D.M."/>
            <person name="Gonzales M."/>
            <person name="Hellsten U."/>
            <person name="Hyten D.L."/>
            <person name="Jia G."/>
            <person name="Kelly J.D."/>
            <person name="Kudrna D."/>
            <person name="Lee R."/>
            <person name="Richard M.M."/>
            <person name="Miklas P.N."/>
            <person name="Osorno J.M."/>
            <person name="Rodrigues J."/>
            <person name="Thareau V."/>
            <person name="Urrea C.A."/>
            <person name="Wang M."/>
            <person name="Yu Y."/>
            <person name="Zhang M."/>
            <person name="Wing R.A."/>
            <person name="Cregan P.B."/>
            <person name="Rokhsar D.S."/>
            <person name="Jackson S.A."/>
        </authorList>
    </citation>
    <scope>NUCLEOTIDE SEQUENCE [LARGE SCALE GENOMIC DNA]</scope>
    <source>
        <strain evidence="7">cv. G19833</strain>
    </source>
</reference>
<proteinExistence type="predicted"/>
<evidence type="ECO:0000256" key="2">
    <source>
        <dbReference type="ARBA" id="ARBA00022771"/>
    </source>
</evidence>
<gene>
    <name evidence="6" type="ORF">PHAVU_002G158800g</name>
</gene>
<dbReference type="PROSITE" id="PS50089">
    <property type="entry name" value="ZF_RING_2"/>
    <property type="match status" value="1"/>
</dbReference>
<dbReference type="Proteomes" id="UP000000226">
    <property type="component" value="Chromosome 2"/>
</dbReference>
<keyword evidence="3" id="KW-0862">Zinc</keyword>
<name>V7CNL4_PHAVU</name>
<evidence type="ECO:0000256" key="4">
    <source>
        <dbReference type="PROSITE-ProRule" id="PRU00175"/>
    </source>
</evidence>
<evidence type="ECO:0000313" key="7">
    <source>
        <dbReference type="Proteomes" id="UP000000226"/>
    </source>
</evidence>